<organism evidence="3 4">
    <name type="scientific">Tectimicrobiota bacterium</name>
    <dbReference type="NCBI Taxonomy" id="2528274"/>
    <lineage>
        <taxon>Bacteria</taxon>
        <taxon>Pseudomonadati</taxon>
        <taxon>Nitrospinota/Tectimicrobiota group</taxon>
        <taxon>Candidatus Tectimicrobiota</taxon>
    </lineage>
</organism>
<accession>A0A932CLT2</accession>
<feature type="transmembrane region" description="Helical" evidence="2">
    <location>
        <begin position="12"/>
        <end position="36"/>
    </location>
</feature>
<protein>
    <submittedName>
        <fullName evidence="3">AtpZ/AtpI family protein</fullName>
    </submittedName>
</protein>
<sequence length="95" mass="10273">MGGNSDSFLRQVGIYSTLALEVAFLMAGGAGLGLYLDWWLATSPWLTLTFLLLGLAGGISRLVTLAKIFSRRKEEEERKGLGGGGRAQVKRDREG</sequence>
<dbReference type="InterPro" id="IPR032820">
    <property type="entry name" value="ATPase_put"/>
</dbReference>
<evidence type="ECO:0000313" key="4">
    <source>
        <dbReference type="Proteomes" id="UP000769766"/>
    </source>
</evidence>
<comment type="caution">
    <text evidence="3">The sequence shown here is derived from an EMBL/GenBank/DDBJ whole genome shotgun (WGS) entry which is preliminary data.</text>
</comment>
<proteinExistence type="predicted"/>
<dbReference type="Proteomes" id="UP000769766">
    <property type="component" value="Unassembled WGS sequence"/>
</dbReference>
<name>A0A932CLT2_UNCTE</name>
<dbReference type="Pfam" id="PF09527">
    <property type="entry name" value="ATPase_gene1"/>
    <property type="match status" value="1"/>
</dbReference>
<dbReference type="EMBL" id="JACPRF010000078">
    <property type="protein sequence ID" value="MBI2875765.1"/>
    <property type="molecule type" value="Genomic_DNA"/>
</dbReference>
<evidence type="ECO:0000313" key="3">
    <source>
        <dbReference type="EMBL" id="MBI2875765.1"/>
    </source>
</evidence>
<feature type="transmembrane region" description="Helical" evidence="2">
    <location>
        <begin position="48"/>
        <end position="69"/>
    </location>
</feature>
<evidence type="ECO:0000256" key="1">
    <source>
        <dbReference type="SAM" id="MobiDB-lite"/>
    </source>
</evidence>
<gene>
    <name evidence="3" type="ORF">HYY20_02665</name>
</gene>
<keyword evidence="2" id="KW-0812">Transmembrane</keyword>
<feature type="region of interest" description="Disordered" evidence="1">
    <location>
        <begin position="72"/>
        <end position="95"/>
    </location>
</feature>
<keyword evidence="2" id="KW-1133">Transmembrane helix</keyword>
<keyword evidence="2" id="KW-0472">Membrane</keyword>
<reference evidence="3" key="1">
    <citation type="submission" date="2020-07" db="EMBL/GenBank/DDBJ databases">
        <title>Huge and variable diversity of episymbiotic CPR bacteria and DPANN archaea in groundwater ecosystems.</title>
        <authorList>
            <person name="He C.Y."/>
            <person name="Keren R."/>
            <person name="Whittaker M."/>
            <person name="Farag I.F."/>
            <person name="Doudna J."/>
            <person name="Cate J.H.D."/>
            <person name="Banfield J.F."/>
        </authorList>
    </citation>
    <scope>NUCLEOTIDE SEQUENCE</scope>
    <source>
        <strain evidence="3">NC_groundwater_672_Ag_B-0.1um_62_36</strain>
    </source>
</reference>
<evidence type="ECO:0000256" key="2">
    <source>
        <dbReference type="SAM" id="Phobius"/>
    </source>
</evidence>
<dbReference type="AlphaFoldDB" id="A0A932CLT2"/>